<evidence type="ECO:0000313" key="2">
    <source>
        <dbReference type="Proteomes" id="UP000271241"/>
    </source>
</evidence>
<accession>A0A4P9XST7</accession>
<sequence>EEERLAAFVAEAPNAEYVLDAPLLCRPRSSQQKDARGTTCLRSSLDAKSMFARMQALGFFCQLSPEPENTQLICRRL</sequence>
<feature type="non-terminal residue" evidence="1">
    <location>
        <position position="77"/>
    </location>
</feature>
<reference evidence="2" key="1">
    <citation type="journal article" date="2018" name="Nat. Microbiol.">
        <title>Leveraging single-cell genomics to expand the fungal tree of life.</title>
        <authorList>
            <person name="Ahrendt S.R."/>
            <person name="Quandt C.A."/>
            <person name="Ciobanu D."/>
            <person name="Clum A."/>
            <person name="Salamov A."/>
            <person name="Andreopoulos B."/>
            <person name="Cheng J.F."/>
            <person name="Woyke T."/>
            <person name="Pelin A."/>
            <person name="Henrissat B."/>
            <person name="Reynolds N.K."/>
            <person name="Benny G.L."/>
            <person name="Smith M.E."/>
            <person name="James T.Y."/>
            <person name="Grigoriev I.V."/>
        </authorList>
    </citation>
    <scope>NUCLEOTIDE SEQUENCE [LARGE SCALE GENOMIC DNA]</scope>
    <source>
        <strain evidence="2">RSA 1356</strain>
    </source>
</reference>
<dbReference type="AlphaFoldDB" id="A0A4P9XST7"/>
<protein>
    <submittedName>
        <fullName evidence="1">Uncharacterized protein</fullName>
    </submittedName>
</protein>
<evidence type="ECO:0000313" key="1">
    <source>
        <dbReference type="EMBL" id="RKP09186.1"/>
    </source>
</evidence>
<gene>
    <name evidence="1" type="ORF">THASP1DRAFT_2590</name>
</gene>
<feature type="non-terminal residue" evidence="1">
    <location>
        <position position="1"/>
    </location>
</feature>
<dbReference type="OrthoDB" id="5277092at2759"/>
<keyword evidence="2" id="KW-1185">Reference proteome</keyword>
<dbReference type="EMBL" id="KZ992534">
    <property type="protein sequence ID" value="RKP09186.1"/>
    <property type="molecule type" value="Genomic_DNA"/>
</dbReference>
<name>A0A4P9XST7_9FUNG</name>
<proteinExistence type="predicted"/>
<organism evidence="1 2">
    <name type="scientific">Thamnocephalis sphaerospora</name>
    <dbReference type="NCBI Taxonomy" id="78915"/>
    <lineage>
        <taxon>Eukaryota</taxon>
        <taxon>Fungi</taxon>
        <taxon>Fungi incertae sedis</taxon>
        <taxon>Zoopagomycota</taxon>
        <taxon>Zoopagomycotina</taxon>
        <taxon>Zoopagomycetes</taxon>
        <taxon>Zoopagales</taxon>
        <taxon>Sigmoideomycetaceae</taxon>
        <taxon>Thamnocephalis</taxon>
    </lineage>
</organism>
<dbReference type="Proteomes" id="UP000271241">
    <property type="component" value="Unassembled WGS sequence"/>
</dbReference>